<keyword evidence="4" id="KW-1185">Reference proteome</keyword>
<keyword evidence="2" id="KW-0175">Coiled coil</keyword>
<proteinExistence type="predicted"/>
<protein>
    <submittedName>
        <fullName evidence="3">Uncharacterized protein</fullName>
    </submittedName>
</protein>
<evidence type="ECO:0000256" key="1">
    <source>
        <dbReference type="ARBA" id="ARBA00022821"/>
    </source>
</evidence>
<reference evidence="3 4" key="1">
    <citation type="journal article" date="2024" name="Plant J.">
        <title>Genome sequences and population genomics reveal climatic adaptation and genomic divergence between two closely related sweetgum species.</title>
        <authorList>
            <person name="Xu W.Q."/>
            <person name="Ren C.Q."/>
            <person name="Zhang X.Y."/>
            <person name="Comes H.P."/>
            <person name="Liu X.H."/>
            <person name="Li Y.G."/>
            <person name="Kettle C.J."/>
            <person name="Jalonen R."/>
            <person name="Gaisberger H."/>
            <person name="Ma Y.Z."/>
            <person name="Qiu Y.X."/>
        </authorList>
    </citation>
    <scope>NUCLEOTIDE SEQUENCE [LARGE SCALE GENOMIC DNA]</scope>
    <source>
        <strain evidence="3">Hangzhou</strain>
    </source>
</reference>
<dbReference type="Proteomes" id="UP001415857">
    <property type="component" value="Unassembled WGS sequence"/>
</dbReference>
<evidence type="ECO:0000313" key="3">
    <source>
        <dbReference type="EMBL" id="KAK9269404.1"/>
    </source>
</evidence>
<organism evidence="3 4">
    <name type="scientific">Liquidambar formosana</name>
    <name type="common">Formosan gum</name>
    <dbReference type="NCBI Taxonomy" id="63359"/>
    <lineage>
        <taxon>Eukaryota</taxon>
        <taxon>Viridiplantae</taxon>
        <taxon>Streptophyta</taxon>
        <taxon>Embryophyta</taxon>
        <taxon>Tracheophyta</taxon>
        <taxon>Spermatophyta</taxon>
        <taxon>Magnoliopsida</taxon>
        <taxon>eudicotyledons</taxon>
        <taxon>Gunneridae</taxon>
        <taxon>Pentapetalae</taxon>
        <taxon>Saxifragales</taxon>
        <taxon>Altingiaceae</taxon>
        <taxon>Liquidambar</taxon>
    </lineage>
</organism>
<gene>
    <name evidence="3" type="ORF">L1049_001177</name>
</gene>
<comment type="caution">
    <text evidence="3">The sequence shown here is derived from an EMBL/GenBank/DDBJ whole genome shotgun (WGS) entry which is preliminary data.</text>
</comment>
<dbReference type="PANTHER" id="PTHR33463">
    <property type="entry name" value="NB-ARC DOMAIN-CONTAINING PROTEIN-RELATED"/>
    <property type="match status" value="1"/>
</dbReference>
<sequence>MDKVDRWRKALTIAGNLAGFDQTANRASVMDSIVKTVSAFIGNQSEFQSLTENMNKLKRKYEELNCQKEDVESKMKAKLWLGKRQKKEIQHWLAEVERINDEKQSIENEVEEGKFSKYASLGETVAKKIQEIEELNRKGSFLDNLVLDAPLSDEEAHQTTVANSIENQVGETNACFRKDDVKNITVHGIGGIDGGSMVRFRRAKNRDEVDVTFLDWDLEGHGDGGGYVGRFASMDRL</sequence>
<evidence type="ECO:0000313" key="4">
    <source>
        <dbReference type="Proteomes" id="UP001415857"/>
    </source>
</evidence>
<dbReference type="AlphaFoldDB" id="A0AAP0NE81"/>
<dbReference type="InterPro" id="IPR050905">
    <property type="entry name" value="Plant_NBS-LRR"/>
</dbReference>
<dbReference type="EMBL" id="JBBPBK010000015">
    <property type="protein sequence ID" value="KAK9269404.1"/>
    <property type="molecule type" value="Genomic_DNA"/>
</dbReference>
<name>A0AAP0NE81_LIQFO</name>
<accession>A0AAP0NE81</accession>
<dbReference type="PANTHER" id="PTHR33463:SF212">
    <property type="entry name" value="AND NB-ARC DOMAINS-CONTAINING DISEASE RESISTANCE PROTEIN, PUTATIVE-RELATED"/>
    <property type="match status" value="1"/>
</dbReference>
<evidence type="ECO:0000256" key="2">
    <source>
        <dbReference type="SAM" id="Coils"/>
    </source>
</evidence>
<keyword evidence="1" id="KW-0611">Plant defense</keyword>
<feature type="coiled-coil region" evidence="2">
    <location>
        <begin position="47"/>
        <end position="138"/>
    </location>
</feature>